<name>A0A699IZN5_TANCI</name>
<dbReference type="EMBL" id="BKCJ010353369">
    <property type="protein sequence ID" value="GEZ99756.1"/>
    <property type="molecule type" value="Genomic_DNA"/>
</dbReference>
<comment type="caution">
    <text evidence="2">The sequence shown here is derived from an EMBL/GenBank/DDBJ whole genome shotgun (WGS) entry which is preliminary data.</text>
</comment>
<gene>
    <name evidence="2" type="ORF">Tci_571729</name>
</gene>
<feature type="domain" description="Reverse transcriptase Ty1/copia-type" evidence="1">
    <location>
        <begin position="89"/>
        <end position="161"/>
    </location>
</feature>
<dbReference type="Pfam" id="PF07727">
    <property type="entry name" value="RVT_2"/>
    <property type="match status" value="1"/>
</dbReference>
<protein>
    <submittedName>
        <fullName evidence="2">Integrase, catalytic region, zinc finger, CCHC-type, peptidase aspartic, catalytic</fullName>
    </submittedName>
</protein>
<sequence>MTGNLKLLCKLVERYLGTVHFGNDQFDPILGYGDLVQGNIMIKRVYYVEGPNHNLFSIGQFCDANLEVAFQKSTCFMRDLQGNDLLTDTKGYGHEEGIDFKESLAPVARLEAVWIFVSYAAHKSFPFYQMDAKTSFLNGPMKEEFYVAQPYGFIDLDHPEKFTV</sequence>
<evidence type="ECO:0000313" key="2">
    <source>
        <dbReference type="EMBL" id="GEZ99756.1"/>
    </source>
</evidence>
<organism evidence="2">
    <name type="scientific">Tanacetum cinerariifolium</name>
    <name type="common">Dalmatian daisy</name>
    <name type="synonym">Chrysanthemum cinerariifolium</name>
    <dbReference type="NCBI Taxonomy" id="118510"/>
    <lineage>
        <taxon>Eukaryota</taxon>
        <taxon>Viridiplantae</taxon>
        <taxon>Streptophyta</taxon>
        <taxon>Embryophyta</taxon>
        <taxon>Tracheophyta</taxon>
        <taxon>Spermatophyta</taxon>
        <taxon>Magnoliopsida</taxon>
        <taxon>eudicotyledons</taxon>
        <taxon>Gunneridae</taxon>
        <taxon>Pentapetalae</taxon>
        <taxon>asterids</taxon>
        <taxon>campanulids</taxon>
        <taxon>Asterales</taxon>
        <taxon>Asteraceae</taxon>
        <taxon>Asteroideae</taxon>
        <taxon>Anthemideae</taxon>
        <taxon>Anthemidinae</taxon>
        <taxon>Tanacetum</taxon>
    </lineage>
</organism>
<evidence type="ECO:0000259" key="1">
    <source>
        <dbReference type="Pfam" id="PF07727"/>
    </source>
</evidence>
<dbReference type="InterPro" id="IPR013103">
    <property type="entry name" value="RVT_2"/>
</dbReference>
<proteinExistence type="predicted"/>
<dbReference type="AlphaFoldDB" id="A0A699IZN5"/>
<accession>A0A699IZN5</accession>
<reference evidence="2" key="1">
    <citation type="journal article" date="2019" name="Sci. Rep.">
        <title>Draft genome of Tanacetum cinerariifolium, the natural source of mosquito coil.</title>
        <authorList>
            <person name="Yamashiro T."/>
            <person name="Shiraishi A."/>
            <person name="Satake H."/>
            <person name="Nakayama K."/>
        </authorList>
    </citation>
    <scope>NUCLEOTIDE SEQUENCE</scope>
</reference>